<keyword evidence="12" id="KW-1160">Virus entry into host cell</keyword>
<keyword evidence="6" id="KW-0808">Transferase</keyword>
<protein>
    <recommendedName>
        <fullName evidence="3">Integrase</fullName>
    </recommendedName>
</protein>
<dbReference type="GO" id="GO:0075713">
    <property type="term" value="P:establishment of integrated proviral latency"/>
    <property type="evidence" value="ECO:0007669"/>
    <property type="project" value="UniProtKB-KW"/>
</dbReference>
<dbReference type="InterPro" id="IPR011010">
    <property type="entry name" value="DNA_brk_join_enz"/>
</dbReference>
<name>A0A8S5SS76_9CAUD</name>
<dbReference type="Pfam" id="PF13495">
    <property type="entry name" value="Phage_int_SAM_4"/>
    <property type="match status" value="1"/>
</dbReference>
<keyword evidence="7" id="KW-0378">Hydrolase</keyword>
<evidence type="ECO:0000313" key="17">
    <source>
        <dbReference type="EMBL" id="DAF53884.1"/>
    </source>
</evidence>
<evidence type="ECO:0000256" key="10">
    <source>
        <dbReference type="ARBA" id="ARBA00023125"/>
    </source>
</evidence>
<evidence type="ECO:0000256" key="4">
    <source>
        <dbReference type="ARBA" id="ARBA00022490"/>
    </source>
</evidence>
<evidence type="ECO:0000256" key="6">
    <source>
        <dbReference type="ARBA" id="ARBA00022679"/>
    </source>
</evidence>
<evidence type="ECO:0000256" key="11">
    <source>
        <dbReference type="ARBA" id="ARBA00023172"/>
    </source>
</evidence>
<dbReference type="SUPFAM" id="SSF56349">
    <property type="entry name" value="DNA breaking-rejoining enzymes"/>
    <property type="match status" value="1"/>
</dbReference>
<sequence>MKEQIVMDILREMTAILTQEQLMRLKEVVRVQLCGYDIRKKETALMRTDQNWLNYLQMYLDGFRQNGKSTGTIEQYNLHLSRMLSYVAKNVQDIEDDDLIAYMYKYRALRKVSNRYLNNIRLVFNGFFRWLQRKKIILRNPVDGLEPIKYKQAVKKPLSPEELEKVRCACEQERDLAIVEFLYSSAVRVSELCRLNSDDICWESDDVMVLGKGNKEREVYLNARAHLHLKQYLESRTDDNPALFVGTRAPHKRLTKSGIRNILKKIGSVAGVSKVHPHRFRRTSATDLLRMGMPIEQVQELLGHVKIETTRIYCTVTKEQVRASHRRFMAA</sequence>
<keyword evidence="8" id="KW-0159">Chromosome partition</keyword>
<accession>A0A8S5SS76</accession>
<dbReference type="NCBIfam" id="NF040815">
    <property type="entry name" value="recomb_XerA_Arch"/>
    <property type="match status" value="1"/>
</dbReference>
<feature type="domain" description="Core-binding (CB)" evidence="16">
    <location>
        <begin position="43"/>
        <end position="132"/>
    </location>
</feature>
<evidence type="ECO:0000256" key="7">
    <source>
        <dbReference type="ARBA" id="ARBA00022801"/>
    </source>
</evidence>
<evidence type="ECO:0000256" key="2">
    <source>
        <dbReference type="ARBA" id="ARBA00008857"/>
    </source>
</evidence>
<comment type="subcellular location">
    <subcellularLocation>
        <location evidence="1">Cytoplasm</location>
    </subcellularLocation>
</comment>
<dbReference type="GO" id="GO:0007059">
    <property type="term" value="P:chromosome segregation"/>
    <property type="evidence" value="ECO:0007669"/>
    <property type="project" value="UniProtKB-KW"/>
</dbReference>
<dbReference type="InterPro" id="IPR004107">
    <property type="entry name" value="Integrase_SAM-like_N"/>
</dbReference>
<dbReference type="EMBL" id="BK032666">
    <property type="protein sequence ID" value="DAF53884.1"/>
    <property type="molecule type" value="Genomic_DNA"/>
</dbReference>
<dbReference type="InterPro" id="IPR013762">
    <property type="entry name" value="Integrase-like_cat_sf"/>
</dbReference>
<dbReference type="InterPro" id="IPR010998">
    <property type="entry name" value="Integrase_recombinase_N"/>
</dbReference>
<feature type="domain" description="Tyr recombinase" evidence="15">
    <location>
        <begin position="153"/>
        <end position="326"/>
    </location>
</feature>
<evidence type="ECO:0000256" key="13">
    <source>
        <dbReference type="ARBA" id="ARBA00023306"/>
    </source>
</evidence>
<dbReference type="GO" id="GO:0044826">
    <property type="term" value="P:viral genome integration into host DNA"/>
    <property type="evidence" value="ECO:0007669"/>
    <property type="project" value="UniProtKB-KW"/>
</dbReference>
<dbReference type="InterPro" id="IPR044068">
    <property type="entry name" value="CB"/>
</dbReference>
<comment type="similarity">
    <text evidence="2">Belongs to the 'phage' integrase family.</text>
</comment>
<dbReference type="GO" id="GO:0016787">
    <property type="term" value="F:hydrolase activity"/>
    <property type="evidence" value="ECO:0007669"/>
    <property type="project" value="UniProtKB-KW"/>
</dbReference>
<dbReference type="InterPro" id="IPR002104">
    <property type="entry name" value="Integrase_catalytic"/>
</dbReference>
<keyword evidence="5" id="KW-0132">Cell division</keyword>
<dbReference type="GO" id="GO:0003677">
    <property type="term" value="F:DNA binding"/>
    <property type="evidence" value="ECO:0007669"/>
    <property type="project" value="UniProtKB-UniRule"/>
</dbReference>
<dbReference type="GO" id="GO:0016740">
    <property type="term" value="F:transferase activity"/>
    <property type="evidence" value="ECO:0007669"/>
    <property type="project" value="UniProtKB-KW"/>
</dbReference>
<keyword evidence="4" id="KW-0963">Cytoplasm</keyword>
<keyword evidence="11" id="KW-0233">DNA recombination</keyword>
<evidence type="ECO:0000256" key="1">
    <source>
        <dbReference type="ARBA" id="ARBA00004496"/>
    </source>
</evidence>
<proteinExistence type="inferred from homology"/>
<dbReference type="GO" id="GO:0006310">
    <property type="term" value="P:DNA recombination"/>
    <property type="evidence" value="ECO:0007669"/>
    <property type="project" value="UniProtKB-KW"/>
</dbReference>
<dbReference type="Gene3D" id="1.10.443.10">
    <property type="entry name" value="Intergrase catalytic core"/>
    <property type="match status" value="1"/>
</dbReference>
<evidence type="ECO:0000256" key="9">
    <source>
        <dbReference type="ARBA" id="ARBA00022908"/>
    </source>
</evidence>
<dbReference type="PANTHER" id="PTHR30349:SF77">
    <property type="entry name" value="TYROSINE RECOMBINASE XERC"/>
    <property type="match status" value="1"/>
</dbReference>
<dbReference type="InterPro" id="IPR050090">
    <property type="entry name" value="Tyrosine_recombinase_XerCD"/>
</dbReference>
<dbReference type="Pfam" id="PF00589">
    <property type="entry name" value="Phage_integrase"/>
    <property type="match status" value="1"/>
</dbReference>
<evidence type="ECO:0000259" key="15">
    <source>
        <dbReference type="PROSITE" id="PS51898"/>
    </source>
</evidence>
<organism evidence="17">
    <name type="scientific">Myoviridae sp. ct2Qy24</name>
    <dbReference type="NCBI Taxonomy" id="2827656"/>
    <lineage>
        <taxon>Viruses</taxon>
        <taxon>Duplodnaviria</taxon>
        <taxon>Heunggongvirae</taxon>
        <taxon>Uroviricota</taxon>
        <taxon>Caudoviricetes</taxon>
    </lineage>
</organism>
<dbReference type="PANTHER" id="PTHR30349">
    <property type="entry name" value="PHAGE INTEGRASE-RELATED"/>
    <property type="match status" value="1"/>
</dbReference>
<keyword evidence="12" id="KW-1179">Viral genome integration</keyword>
<dbReference type="GO" id="GO:0051301">
    <property type="term" value="P:cell division"/>
    <property type="evidence" value="ECO:0007669"/>
    <property type="project" value="UniProtKB-KW"/>
</dbReference>
<dbReference type="PROSITE" id="PS51900">
    <property type="entry name" value="CB"/>
    <property type="match status" value="1"/>
</dbReference>
<dbReference type="Gene3D" id="1.10.150.130">
    <property type="match status" value="1"/>
</dbReference>
<keyword evidence="9" id="KW-0229">DNA integration</keyword>
<evidence type="ECO:0000256" key="8">
    <source>
        <dbReference type="ARBA" id="ARBA00022829"/>
    </source>
</evidence>
<dbReference type="PROSITE" id="PS51898">
    <property type="entry name" value="TYR_RECOMBINASE"/>
    <property type="match status" value="1"/>
</dbReference>
<evidence type="ECO:0000256" key="5">
    <source>
        <dbReference type="ARBA" id="ARBA00022618"/>
    </source>
</evidence>
<evidence type="ECO:0000256" key="14">
    <source>
        <dbReference type="PROSITE-ProRule" id="PRU01248"/>
    </source>
</evidence>
<evidence type="ECO:0000256" key="3">
    <source>
        <dbReference type="ARBA" id="ARBA00016082"/>
    </source>
</evidence>
<keyword evidence="10 14" id="KW-0238">DNA-binding</keyword>
<evidence type="ECO:0000256" key="12">
    <source>
        <dbReference type="ARBA" id="ARBA00023195"/>
    </source>
</evidence>
<reference evidence="17" key="1">
    <citation type="journal article" date="2021" name="Proc. Natl. Acad. Sci. U.S.A.">
        <title>A Catalog of Tens of Thousands of Viruses from Human Metagenomes Reveals Hidden Associations with Chronic Diseases.</title>
        <authorList>
            <person name="Tisza M.J."/>
            <person name="Buck C.B."/>
        </authorList>
    </citation>
    <scope>NUCLEOTIDE SEQUENCE</scope>
    <source>
        <strain evidence="17">Ct2Qy24</strain>
    </source>
</reference>
<keyword evidence="13" id="KW-0131">Cell cycle</keyword>
<dbReference type="GO" id="GO:0015074">
    <property type="term" value="P:DNA integration"/>
    <property type="evidence" value="ECO:0007669"/>
    <property type="project" value="UniProtKB-KW"/>
</dbReference>
<evidence type="ECO:0000259" key="16">
    <source>
        <dbReference type="PROSITE" id="PS51900"/>
    </source>
</evidence>